<dbReference type="SUPFAM" id="SSF54427">
    <property type="entry name" value="NTF2-like"/>
    <property type="match status" value="1"/>
</dbReference>
<evidence type="ECO:0000313" key="2">
    <source>
        <dbReference type="EMBL" id="CAG5093508.1"/>
    </source>
</evidence>
<keyword evidence="3" id="KW-1185">Reference proteome</keyword>
<dbReference type="InterPro" id="IPR037401">
    <property type="entry name" value="SnoaL-like"/>
</dbReference>
<protein>
    <recommendedName>
        <fullName evidence="1">SnoaL-like domain-containing protein</fullName>
    </recommendedName>
</protein>
<comment type="caution">
    <text evidence="2">The sequence shown here is derived from an EMBL/GenBank/DDBJ whole genome shotgun (WGS) entry which is preliminary data.</text>
</comment>
<dbReference type="Pfam" id="PF12680">
    <property type="entry name" value="SnoaL_2"/>
    <property type="match status" value="1"/>
</dbReference>
<organism evidence="2 3">
    <name type="scientific">Thermobacillus xylanilyticus</name>
    <dbReference type="NCBI Taxonomy" id="76633"/>
    <lineage>
        <taxon>Bacteria</taxon>
        <taxon>Bacillati</taxon>
        <taxon>Bacillota</taxon>
        <taxon>Bacilli</taxon>
        <taxon>Bacillales</taxon>
        <taxon>Paenibacillaceae</taxon>
        <taxon>Thermobacillus</taxon>
    </lineage>
</organism>
<accession>A0ABN7S9T3</accession>
<evidence type="ECO:0000313" key="3">
    <source>
        <dbReference type="Proteomes" id="UP000681526"/>
    </source>
</evidence>
<dbReference type="InterPro" id="IPR032710">
    <property type="entry name" value="NTF2-like_dom_sf"/>
</dbReference>
<dbReference type="Proteomes" id="UP000681526">
    <property type="component" value="Unassembled WGS sequence"/>
</dbReference>
<dbReference type="Gene3D" id="3.10.450.50">
    <property type="match status" value="1"/>
</dbReference>
<gene>
    <name evidence="2" type="primary">txxe 3645</name>
    <name evidence="2" type="ORF">TXXE_19780</name>
</gene>
<dbReference type="EMBL" id="CAJRAY010000106">
    <property type="protein sequence ID" value="CAG5093508.1"/>
    <property type="molecule type" value="Genomic_DNA"/>
</dbReference>
<evidence type="ECO:0000259" key="1">
    <source>
        <dbReference type="Pfam" id="PF12680"/>
    </source>
</evidence>
<name>A0ABN7S9T3_THEXY</name>
<dbReference type="RefSeq" id="WP_213487046.1">
    <property type="nucleotide sequence ID" value="NZ_CAJRAY010000106.1"/>
</dbReference>
<sequence length="133" mass="14824">MKPSAQPNPVMNPEDMNAAFAEACNSGSIERVLALYEPGAVLIQPNGNPLRGTGQIRIELEDLLRQNGRMESRNVHCIRFENIALLRGHFVFRAQGPDGRPIQMESCTSEIVRRQPDGTWRYIVDHPFGGGQP</sequence>
<proteinExistence type="predicted"/>
<reference evidence="2 3" key="1">
    <citation type="submission" date="2021-04" db="EMBL/GenBank/DDBJ databases">
        <authorList>
            <person name="Rakotoarivonina H."/>
        </authorList>
    </citation>
    <scope>NUCLEOTIDE SEQUENCE [LARGE SCALE GENOMIC DNA]</scope>
    <source>
        <strain evidence="2 3">XE</strain>
    </source>
</reference>
<feature type="domain" description="SnoaL-like" evidence="1">
    <location>
        <begin position="19"/>
        <end position="108"/>
    </location>
</feature>